<name>A0A914QTX8_9BILA</name>
<keyword evidence="2" id="KW-1185">Reference proteome</keyword>
<evidence type="ECO:0000313" key="2">
    <source>
        <dbReference type="Proteomes" id="UP000887578"/>
    </source>
</evidence>
<accession>A0A914QTX8</accession>
<dbReference type="Proteomes" id="UP000887578">
    <property type="component" value="Unplaced"/>
</dbReference>
<evidence type="ECO:0000313" key="3">
    <source>
        <dbReference type="WBParaSite" id="PDA_v2.g31.t1"/>
    </source>
</evidence>
<dbReference type="AlphaFoldDB" id="A0A914QTX8"/>
<organism evidence="2 3">
    <name type="scientific">Panagrolaimus davidi</name>
    <dbReference type="NCBI Taxonomy" id="227884"/>
    <lineage>
        <taxon>Eukaryota</taxon>
        <taxon>Metazoa</taxon>
        <taxon>Ecdysozoa</taxon>
        <taxon>Nematoda</taxon>
        <taxon>Chromadorea</taxon>
        <taxon>Rhabditida</taxon>
        <taxon>Tylenchina</taxon>
        <taxon>Panagrolaimomorpha</taxon>
        <taxon>Panagrolaimoidea</taxon>
        <taxon>Panagrolaimidae</taxon>
        <taxon>Panagrolaimus</taxon>
    </lineage>
</organism>
<sequence length="123" mass="14015">MKIIQWFRSFRYLKEESNPKNDEIIQLNVAHTDLHQQENLDTEGDADSEYEIDERIYGDNLASLLTEPTPTNQQQQSFTPPTTISYDSETALPAFEGAGTEPNTAILVPTEIWSFFIPAPRPK</sequence>
<dbReference type="WBParaSite" id="PDA_v2.g31.t1">
    <property type="protein sequence ID" value="PDA_v2.g31.t1"/>
    <property type="gene ID" value="PDA_v2.g31"/>
</dbReference>
<evidence type="ECO:0000256" key="1">
    <source>
        <dbReference type="SAM" id="MobiDB-lite"/>
    </source>
</evidence>
<feature type="region of interest" description="Disordered" evidence="1">
    <location>
        <begin position="67"/>
        <end position="86"/>
    </location>
</feature>
<protein>
    <submittedName>
        <fullName evidence="3">Uncharacterized protein</fullName>
    </submittedName>
</protein>
<proteinExistence type="predicted"/>
<reference evidence="3" key="1">
    <citation type="submission" date="2022-11" db="UniProtKB">
        <authorList>
            <consortium name="WormBaseParasite"/>
        </authorList>
    </citation>
    <scope>IDENTIFICATION</scope>
</reference>